<dbReference type="AlphaFoldDB" id="A0A1J5QF45"/>
<proteinExistence type="predicted"/>
<dbReference type="SUPFAM" id="SSF53335">
    <property type="entry name" value="S-adenosyl-L-methionine-dependent methyltransferases"/>
    <property type="match status" value="1"/>
</dbReference>
<dbReference type="InterPro" id="IPR025714">
    <property type="entry name" value="Methyltranfer_dom"/>
</dbReference>
<organism evidence="2">
    <name type="scientific">mine drainage metagenome</name>
    <dbReference type="NCBI Taxonomy" id="410659"/>
    <lineage>
        <taxon>unclassified sequences</taxon>
        <taxon>metagenomes</taxon>
        <taxon>ecological metagenomes</taxon>
    </lineage>
</organism>
<dbReference type="Pfam" id="PF13847">
    <property type="entry name" value="Methyltransf_31"/>
    <property type="match status" value="1"/>
</dbReference>
<name>A0A1J5QF45_9ZZZZ</name>
<accession>A0A1J5QF45</accession>
<gene>
    <name evidence="2" type="primary">rlmA_2</name>
    <name evidence="2" type="ORF">GALL_421700</name>
</gene>
<sequence>MDNFYDEVAKKFGGYDLVDDEPDHTAEYPSGDPDEIFKEKIRELADSNFTALDIGCGDGTFSFNIADRFAKIVGLDSSKELLRIAKQRATELRSDSLEFVFGDAEKTPFGDESFDIIFNRRGPSFYDEYARLLKQGGHYVEIGIGEKDAMELKQAFGRGQNYGAWDESRLEQDKSEFDSAGVKAILARDYFYSESYASEGEFERFLKRVPIFEDFDPVNDRQCLDRYFVKHRDGSRVKLNRHRVVYVVQK</sequence>
<dbReference type="CDD" id="cd02440">
    <property type="entry name" value="AdoMet_MTases"/>
    <property type="match status" value="1"/>
</dbReference>
<keyword evidence="2" id="KW-0489">Methyltransferase</keyword>
<reference evidence="2" key="1">
    <citation type="submission" date="2016-10" db="EMBL/GenBank/DDBJ databases">
        <title>Sequence of Gallionella enrichment culture.</title>
        <authorList>
            <person name="Poehlein A."/>
            <person name="Muehling M."/>
            <person name="Daniel R."/>
        </authorList>
    </citation>
    <scope>NUCLEOTIDE SEQUENCE</scope>
</reference>
<dbReference type="PANTHER" id="PTHR43591:SF24">
    <property type="entry name" value="2-METHOXY-6-POLYPRENYL-1,4-BENZOQUINOL METHYLASE, MITOCHONDRIAL"/>
    <property type="match status" value="1"/>
</dbReference>
<dbReference type="GO" id="GO:0052911">
    <property type="term" value="F:23S rRNA (guanine(745)-N(1))-methyltransferase activity"/>
    <property type="evidence" value="ECO:0007669"/>
    <property type="project" value="UniProtKB-EC"/>
</dbReference>
<comment type="caution">
    <text evidence="2">The sequence shown here is derived from an EMBL/GenBank/DDBJ whole genome shotgun (WGS) entry which is preliminary data.</text>
</comment>
<feature type="domain" description="Methyltransferase" evidence="1">
    <location>
        <begin position="46"/>
        <end position="140"/>
    </location>
</feature>
<keyword evidence="2" id="KW-0808">Transferase</keyword>
<protein>
    <submittedName>
        <fullName evidence="2">23S rRNA (Guanine(745)-N(1))-methyltransferase</fullName>
        <ecNumber evidence="2">2.1.1.187</ecNumber>
    </submittedName>
</protein>
<evidence type="ECO:0000259" key="1">
    <source>
        <dbReference type="Pfam" id="PF13847"/>
    </source>
</evidence>
<dbReference type="EMBL" id="MLJW01001951">
    <property type="protein sequence ID" value="OIQ76155.1"/>
    <property type="molecule type" value="Genomic_DNA"/>
</dbReference>
<dbReference type="InterPro" id="IPR029063">
    <property type="entry name" value="SAM-dependent_MTases_sf"/>
</dbReference>
<evidence type="ECO:0000313" key="2">
    <source>
        <dbReference type="EMBL" id="OIQ76155.1"/>
    </source>
</evidence>
<dbReference type="EC" id="2.1.1.187" evidence="2"/>
<dbReference type="PANTHER" id="PTHR43591">
    <property type="entry name" value="METHYLTRANSFERASE"/>
    <property type="match status" value="1"/>
</dbReference>
<dbReference type="Gene3D" id="3.40.50.150">
    <property type="entry name" value="Vaccinia Virus protein VP39"/>
    <property type="match status" value="1"/>
</dbReference>